<dbReference type="InterPro" id="IPR012944">
    <property type="entry name" value="SusD_RagB_dom"/>
</dbReference>
<comment type="similarity">
    <text evidence="2">Belongs to the SusD family.</text>
</comment>
<keyword evidence="9" id="KW-1185">Reference proteome</keyword>
<sequence length="501" mass="54954">MKNIIKLTLATCLIVSVNSCSDILDNSGVAGDSQPTQFLTADQLEKASETNLGIPAAFVGGIYSQMIQTGSGGSTSQTDFGHKSYDLFSDMLSGDMALSVSTYGWYRADITEFQAPLDYTRGSNRQVWRYYYRIVRSANTVIQNLGGNDAVPELVSNKYAMGQAKAMRAHSYFYLTQFFQKEYNASEAILPLYTEPTGGNLPKSTASEIYDLMESDLTSAISLLEGFNRSAKNEVNQDVAKAILAYVLGAKGGRDTEVATLTQDVINSGAYSMLSSDELTTTGFADASNPSWMWGIDVVENNGLGLVSWWGQLDAYSYSYGWAGDYKVIDKTLWDAIPADDARKAQFLNNPASGRNLQPLKKFFASGTIGGTSITVTADYVYMRIEEMYLLNAEANAKAGNDGAAKISLKALLANRIPNTAYVDGLAGQALKDQIYLQTRIELWGEGKSYLAMKRNKATTVRGTNHLSFVGDPIPYNDERMQFEIPLDEIQNNPFITDQNQ</sequence>
<evidence type="ECO:0000259" key="6">
    <source>
        <dbReference type="Pfam" id="PF07980"/>
    </source>
</evidence>
<evidence type="ECO:0000256" key="4">
    <source>
        <dbReference type="ARBA" id="ARBA00023136"/>
    </source>
</evidence>
<dbReference type="STRING" id="49280.A9996_05430"/>
<reference evidence="8 9" key="1">
    <citation type="submission" date="2018-06" db="EMBL/GenBank/DDBJ databases">
        <title>Genomic Encyclopedia of Archaeal and Bacterial Type Strains, Phase II (KMG-II): from individual species to whole genera.</title>
        <authorList>
            <person name="Goeker M."/>
        </authorList>
    </citation>
    <scope>NUCLEOTIDE SEQUENCE [LARGE SCALE GENOMIC DNA]</scope>
    <source>
        <strain evidence="8 9">DSM 12408</strain>
    </source>
</reference>
<protein>
    <submittedName>
        <fullName evidence="8">SusD-like starch-binding protein associating with outer membrane</fullName>
    </submittedName>
</protein>
<evidence type="ECO:0000256" key="3">
    <source>
        <dbReference type="ARBA" id="ARBA00022729"/>
    </source>
</evidence>
<dbReference type="SUPFAM" id="SSF48452">
    <property type="entry name" value="TPR-like"/>
    <property type="match status" value="1"/>
</dbReference>
<dbReference type="EMBL" id="QLLQ01000009">
    <property type="protein sequence ID" value="RAJ22451.1"/>
    <property type="molecule type" value="Genomic_DNA"/>
</dbReference>
<evidence type="ECO:0000256" key="2">
    <source>
        <dbReference type="ARBA" id="ARBA00006275"/>
    </source>
</evidence>
<dbReference type="Proteomes" id="UP000248987">
    <property type="component" value="Unassembled WGS sequence"/>
</dbReference>
<dbReference type="GO" id="GO:0009279">
    <property type="term" value="C:cell outer membrane"/>
    <property type="evidence" value="ECO:0007669"/>
    <property type="project" value="UniProtKB-SubCell"/>
</dbReference>
<name>A0A1A7R3Y5_9FLAO</name>
<evidence type="ECO:0000313" key="9">
    <source>
        <dbReference type="Proteomes" id="UP000248987"/>
    </source>
</evidence>
<proteinExistence type="inferred from homology"/>
<keyword evidence="5" id="KW-0998">Cell outer membrane</keyword>
<evidence type="ECO:0000256" key="1">
    <source>
        <dbReference type="ARBA" id="ARBA00004442"/>
    </source>
</evidence>
<dbReference type="Pfam" id="PF14322">
    <property type="entry name" value="SusD-like_3"/>
    <property type="match status" value="1"/>
</dbReference>
<gene>
    <name evidence="8" type="ORF">LX77_02396</name>
</gene>
<evidence type="ECO:0000259" key="7">
    <source>
        <dbReference type="Pfam" id="PF14322"/>
    </source>
</evidence>
<evidence type="ECO:0000256" key="5">
    <source>
        <dbReference type="ARBA" id="ARBA00023237"/>
    </source>
</evidence>
<dbReference type="InterPro" id="IPR033985">
    <property type="entry name" value="SusD-like_N"/>
</dbReference>
<dbReference type="InterPro" id="IPR011990">
    <property type="entry name" value="TPR-like_helical_dom_sf"/>
</dbReference>
<evidence type="ECO:0000313" key="8">
    <source>
        <dbReference type="EMBL" id="RAJ22451.1"/>
    </source>
</evidence>
<organism evidence="8 9">
    <name type="scientific">Gelidibacter algens</name>
    <dbReference type="NCBI Taxonomy" id="49280"/>
    <lineage>
        <taxon>Bacteria</taxon>
        <taxon>Pseudomonadati</taxon>
        <taxon>Bacteroidota</taxon>
        <taxon>Flavobacteriia</taxon>
        <taxon>Flavobacteriales</taxon>
        <taxon>Flavobacteriaceae</taxon>
        <taxon>Gelidibacter</taxon>
    </lineage>
</organism>
<comment type="subcellular location">
    <subcellularLocation>
        <location evidence="1">Cell outer membrane</location>
    </subcellularLocation>
</comment>
<comment type="caution">
    <text evidence="8">The sequence shown here is derived from an EMBL/GenBank/DDBJ whole genome shotgun (WGS) entry which is preliminary data.</text>
</comment>
<dbReference type="RefSeq" id="WP_066431990.1">
    <property type="nucleotide sequence ID" value="NZ_QLLQ01000009.1"/>
</dbReference>
<dbReference type="Gene3D" id="1.25.40.390">
    <property type="match status" value="1"/>
</dbReference>
<feature type="domain" description="RagB/SusD" evidence="6">
    <location>
        <begin position="359"/>
        <end position="462"/>
    </location>
</feature>
<accession>A0A1A7R3Y5</accession>
<dbReference type="Pfam" id="PF07980">
    <property type="entry name" value="SusD_RagB"/>
    <property type="match status" value="1"/>
</dbReference>
<feature type="domain" description="SusD-like N-terminal" evidence="7">
    <location>
        <begin position="117"/>
        <end position="245"/>
    </location>
</feature>
<dbReference type="AlphaFoldDB" id="A0A1A7R3Y5"/>
<keyword evidence="4" id="KW-0472">Membrane</keyword>
<keyword evidence="3" id="KW-0732">Signal</keyword>